<dbReference type="SMART" id="SM00409">
    <property type="entry name" value="IG"/>
    <property type="match status" value="4"/>
</dbReference>
<dbReference type="SUPFAM" id="SSF48726">
    <property type="entry name" value="Immunoglobulin"/>
    <property type="match status" value="1"/>
</dbReference>
<evidence type="ECO:0000256" key="5">
    <source>
        <dbReference type="ARBA" id="ARBA00023319"/>
    </source>
</evidence>
<accession>A0ABM0MX11</accession>
<dbReference type="InterPro" id="IPR036179">
    <property type="entry name" value="Ig-like_dom_sf"/>
</dbReference>
<keyword evidence="6" id="KW-0812">Transmembrane</keyword>
<dbReference type="InterPro" id="IPR007110">
    <property type="entry name" value="Ig-like_dom"/>
</dbReference>
<evidence type="ECO:0000256" key="3">
    <source>
        <dbReference type="ARBA" id="ARBA00023157"/>
    </source>
</evidence>
<dbReference type="Proteomes" id="UP000694865">
    <property type="component" value="Unplaced"/>
</dbReference>
<dbReference type="PANTHER" id="PTHR11640:SF164">
    <property type="entry name" value="MAM DOMAIN-CONTAINING GLYCOSYLPHOSPHATIDYLINOSITOL ANCHOR PROTEIN 1"/>
    <property type="match status" value="1"/>
</dbReference>
<reference evidence="9" key="1">
    <citation type="submission" date="2025-08" db="UniProtKB">
        <authorList>
            <consortium name="RefSeq"/>
        </authorList>
    </citation>
    <scope>IDENTIFICATION</scope>
    <source>
        <tissue evidence="9">Testes</tissue>
    </source>
</reference>
<evidence type="ECO:0000256" key="2">
    <source>
        <dbReference type="ARBA" id="ARBA00023136"/>
    </source>
</evidence>
<sequence length="823" mass="91033">EPTVIVITESPLKIEARSDAVLECGTDAVPPFPDNESWEWFLQIGSNYIQIDSSDKYDIDAVEGDEQKTTLTVFDAQCVHNYRCQLGESYADIEVQATGSETDQYPCIICVSVAALLTVLLCCSVTGNIVAFIIHRRFKRSFALEQSMSDSGDNYTTLSAMTNDAVHVYKIPTLKTDESVEDSNYTSLSPETRNTQSTYEVINTTKLTNIQTVIDLSYFPSNEWCDLWLISLTSLYEPKVNAITESPLKIVAGSDAVLECGTDAVPPSPDNEIWDRFLQDRSNYTQLDPFYEGYDIEPVEGVEQTTTLTVFDAQGVKTYRCQFGESYADIEVQAAGSGPATDQNSCTVSVGMAALFTVLLCCSVTGNIIAFFIRLKRSFSKQLKSISDSGDNYTTLSTMTKYAVHVYERPTLKADENAEDSNYTSLSPETRNTKSTYEITDSYNLVLTDVKLADEGEYRCMVLNLDPQSKSANLGVWVPAKEVLISGEQGDCKTEFPAPGQIMSFSWMCTVVNVVPSATLTWNYIITSATRSPIQGDIPYDDIHIPDTYSDVQLGAVTTTQENGGYYTTNSLITFVYTSGQENMTLAIQCKSTQDGLVDTFETTTQPIKVCFFGHEPLVKAITDSSLRIIEAGSDAVLECGTDAIPPFPDNESWKWFLQDGSNYTQLDLSYEGYDIDPVEGDEQTTTLTVFDAQGVNTYRCQLGESYANIEVQATGSATDQNSCNVSVGMAVLLTVLLCCSVTANVFTIVIKRRLKRSTEQSMSNSRDNYTTLYTMTKDAVHVYIQPTLKADENVEDSNFTSLSPETRNTQSTYEIINTTKNI</sequence>
<evidence type="ECO:0000256" key="6">
    <source>
        <dbReference type="SAM" id="Phobius"/>
    </source>
</evidence>
<keyword evidence="3" id="KW-1015">Disulfide bond</keyword>
<evidence type="ECO:0000256" key="4">
    <source>
        <dbReference type="ARBA" id="ARBA00023180"/>
    </source>
</evidence>
<dbReference type="Gene3D" id="2.60.40.10">
    <property type="entry name" value="Immunoglobulins"/>
    <property type="match status" value="1"/>
</dbReference>
<feature type="domain" description="Ig-like" evidence="7">
    <location>
        <begin position="238"/>
        <end position="331"/>
    </location>
</feature>
<organism evidence="8 9">
    <name type="scientific">Saccoglossus kowalevskii</name>
    <name type="common">Acorn worm</name>
    <dbReference type="NCBI Taxonomy" id="10224"/>
    <lineage>
        <taxon>Eukaryota</taxon>
        <taxon>Metazoa</taxon>
        <taxon>Hemichordata</taxon>
        <taxon>Enteropneusta</taxon>
        <taxon>Harrimaniidae</taxon>
        <taxon>Saccoglossus</taxon>
    </lineage>
</organism>
<dbReference type="PANTHER" id="PTHR11640">
    <property type="entry name" value="NEPHRIN"/>
    <property type="match status" value="1"/>
</dbReference>
<feature type="non-terminal residue" evidence="9">
    <location>
        <position position="1"/>
    </location>
</feature>
<dbReference type="GeneID" id="102808126"/>
<feature type="transmembrane region" description="Helical" evidence="6">
    <location>
        <begin position="728"/>
        <end position="751"/>
    </location>
</feature>
<protein>
    <submittedName>
        <fullName evidence="9">Uncharacterized protein LOC102808126</fullName>
    </submittedName>
</protein>
<name>A0ABM0MX11_SACKO</name>
<feature type="transmembrane region" description="Helical" evidence="6">
    <location>
        <begin position="113"/>
        <end position="134"/>
    </location>
</feature>
<dbReference type="RefSeq" id="XP_006824552.1">
    <property type="nucleotide sequence ID" value="XM_006824489.1"/>
</dbReference>
<evidence type="ECO:0000313" key="8">
    <source>
        <dbReference type="Proteomes" id="UP000694865"/>
    </source>
</evidence>
<evidence type="ECO:0000259" key="7">
    <source>
        <dbReference type="PROSITE" id="PS50835"/>
    </source>
</evidence>
<dbReference type="InterPro" id="IPR013783">
    <property type="entry name" value="Ig-like_fold"/>
</dbReference>
<feature type="domain" description="Ig-like" evidence="7">
    <location>
        <begin position="617"/>
        <end position="717"/>
    </location>
</feature>
<feature type="domain" description="Ig-like" evidence="7">
    <location>
        <begin position="2"/>
        <end position="100"/>
    </location>
</feature>
<comment type="subcellular location">
    <subcellularLocation>
        <location evidence="1">Membrane</location>
        <topology evidence="1">Single-pass type I membrane protein</topology>
    </subcellularLocation>
</comment>
<evidence type="ECO:0000256" key="1">
    <source>
        <dbReference type="ARBA" id="ARBA00004479"/>
    </source>
</evidence>
<feature type="transmembrane region" description="Helical" evidence="6">
    <location>
        <begin position="353"/>
        <end position="373"/>
    </location>
</feature>
<gene>
    <name evidence="9" type="primary">LOC102808126</name>
</gene>
<dbReference type="PROSITE" id="PS50835">
    <property type="entry name" value="IG_LIKE"/>
    <property type="match status" value="3"/>
</dbReference>
<keyword evidence="5" id="KW-0393">Immunoglobulin domain</keyword>
<evidence type="ECO:0000313" key="9">
    <source>
        <dbReference type="RefSeq" id="XP_006824552.1"/>
    </source>
</evidence>
<keyword evidence="2 6" id="KW-0472">Membrane</keyword>
<proteinExistence type="predicted"/>
<dbReference type="InterPro" id="IPR051275">
    <property type="entry name" value="Cell_adhesion_signaling"/>
</dbReference>
<dbReference type="InterPro" id="IPR003599">
    <property type="entry name" value="Ig_sub"/>
</dbReference>
<keyword evidence="6" id="KW-1133">Transmembrane helix</keyword>
<keyword evidence="4" id="KW-0325">Glycoprotein</keyword>
<keyword evidence="8" id="KW-1185">Reference proteome</keyword>